<comment type="caution">
    <text evidence="1">The sequence shown here is derived from an EMBL/GenBank/DDBJ whole genome shotgun (WGS) entry which is preliminary data.</text>
</comment>
<dbReference type="Proteomes" id="UP000626109">
    <property type="component" value="Unassembled WGS sequence"/>
</dbReference>
<sequence length="115" mass="12831">MPPQLGTSVTHLGCVNMSWEYVPIVSKSQCQDIPVSSLLDYPLLESTCTVAKVVLKQTIIALSVKDVFAGSDKSEDFDEFLPAVEYGQFYMPFDPYDPESYEDFGMGNNNQLSYV</sequence>
<proteinExistence type="predicted"/>
<evidence type="ECO:0000313" key="1">
    <source>
        <dbReference type="EMBL" id="CAE8652572.1"/>
    </source>
</evidence>
<organism evidence="1 2">
    <name type="scientific">Polarella glacialis</name>
    <name type="common">Dinoflagellate</name>
    <dbReference type="NCBI Taxonomy" id="89957"/>
    <lineage>
        <taxon>Eukaryota</taxon>
        <taxon>Sar</taxon>
        <taxon>Alveolata</taxon>
        <taxon>Dinophyceae</taxon>
        <taxon>Suessiales</taxon>
        <taxon>Suessiaceae</taxon>
        <taxon>Polarella</taxon>
    </lineage>
</organism>
<evidence type="ECO:0000313" key="2">
    <source>
        <dbReference type="Proteomes" id="UP000626109"/>
    </source>
</evidence>
<accession>A0A813IKB5</accession>
<name>A0A813IKB5_POLGL</name>
<dbReference type="EMBL" id="CAJNNW010010909">
    <property type="protein sequence ID" value="CAE8652572.1"/>
    <property type="molecule type" value="Genomic_DNA"/>
</dbReference>
<dbReference type="AlphaFoldDB" id="A0A813IKB5"/>
<reference evidence="1" key="1">
    <citation type="submission" date="2021-02" db="EMBL/GenBank/DDBJ databases">
        <authorList>
            <person name="Dougan E. K."/>
            <person name="Rhodes N."/>
            <person name="Thang M."/>
            <person name="Chan C."/>
        </authorList>
    </citation>
    <scope>NUCLEOTIDE SEQUENCE</scope>
</reference>
<protein>
    <submittedName>
        <fullName evidence="1">Uncharacterized protein</fullName>
    </submittedName>
</protein>
<gene>
    <name evidence="1" type="ORF">PGLA2088_LOCUS9796</name>
</gene>